<sequence>MQNQTIPLAVRLIGFSAHEVGIFEATFKVERSASHTYFHLPDDSLQDPDVYIANADELKALAALSDVGPSDIRPALLVGTPEIELPYERVERPIRWRKLFDALEKLIDKRDQVLATLDASGVVLVPERRRTDRVDLDLTDPAEYKAMRRQPNRSGNVLIIDQTPAFHQFVADMLSRYHVTVHLASDEAEVIEACKLRRIALVMINTSAADMDPYKLCQAIKKYRGDNSTAVIFLLGSGAVLDQEKAVGVDLDGFLNKPLTGNLLLSTLMKFLPLTRREQSKQKKARKPIANVT</sequence>
<dbReference type="SUPFAM" id="SSF52172">
    <property type="entry name" value="CheY-like"/>
    <property type="match status" value="1"/>
</dbReference>
<dbReference type="PANTHER" id="PTHR44591:SF3">
    <property type="entry name" value="RESPONSE REGULATORY DOMAIN-CONTAINING PROTEIN"/>
    <property type="match status" value="1"/>
</dbReference>
<organism evidence="4 5">
    <name type="scientific">Undibacterium arcticum</name>
    <dbReference type="NCBI Taxonomy" id="1762892"/>
    <lineage>
        <taxon>Bacteria</taxon>
        <taxon>Pseudomonadati</taxon>
        <taxon>Pseudomonadota</taxon>
        <taxon>Betaproteobacteria</taxon>
        <taxon>Burkholderiales</taxon>
        <taxon>Oxalobacteraceae</taxon>
        <taxon>Undibacterium</taxon>
    </lineage>
</organism>
<dbReference type="PROSITE" id="PS50110">
    <property type="entry name" value="RESPONSE_REGULATORY"/>
    <property type="match status" value="1"/>
</dbReference>
<evidence type="ECO:0000256" key="1">
    <source>
        <dbReference type="ARBA" id="ARBA00022553"/>
    </source>
</evidence>
<accession>A0ABV7F2P3</accession>
<evidence type="ECO:0000256" key="2">
    <source>
        <dbReference type="PROSITE-ProRule" id="PRU00169"/>
    </source>
</evidence>
<evidence type="ECO:0000259" key="3">
    <source>
        <dbReference type="PROSITE" id="PS50110"/>
    </source>
</evidence>
<dbReference type="InterPro" id="IPR001789">
    <property type="entry name" value="Sig_transdc_resp-reg_receiver"/>
</dbReference>
<evidence type="ECO:0000313" key="5">
    <source>
        <dbReference type="Proteomes" id="UP001595530"/>
    </source>
</evidence>
<comment type="caution">
    <text evidence="2">Lacks conserved residue(s) required for the propagation of feature annotation.</text>
</comment>
<keyword evidence="5" id="KW-1185">Reference proteome</keyword>
<proteinExistence type="predicted"/>
<gene>
    <name evidence="4" type="ORF">ACFOFO_09060</name>
</gene>
<dbReference type="EMBL" id="JBHRTP010000024">
    <property type="protein sequence ID" value="MFC3108107.1"/>
    <property type="molecule type" value="Genomic_DNA"/>
</dbReference>
<reference evidence="5" key="1">
    <citation type="journal article" date="2019" name="Int. J. Syst. Evol. Microbiol.">
        <title>The Global Catalogue of Microorganisms (GCM) 10K type strain sequencing project: providing services to taxonomists for standard genome sequencing and annotation.</title>
        <authorList>
            <consortium name="The Broad Institute Genomics Platform"/>
            <consortium name="The Broad Institute Genome Sequencing Center for Infectious Disease"/>
            <person name="Wu L."/>
            <person name="Ma J."/>
        </authorList>
    </citation>
    <scope>NUCLEOTIDE SEQUENCE [LARGE SCALE GENOMIC DNA]</scope>
    <source>
        <strain evidence="5">KCTC 42986</strain>
    </source>
</reference>
<dbReference type="Gene3D" id="3.40.50.2300">
    <property type="match status" value="1"/>
</dbReference>
<dbReference type="InterPro" id="IPR011006">
    <property type="entry name" value="CheY-like_superfamily"/>
</dbReference>
<comment type="caution">
    <text evidence="4">The sequence shown here is derived from an EMBL/GenBank/DDBJ whole genome shotgun (WGS) entry which is preliminary data.</text>
</comment>
<feature type="domain" description="Response regulatory" evidence="3">
    <location>
        <begin position="156"/>
        <end position="272"/>
    </location>
</feature>
<dbReference type="PANTHER" id="PTHR44591">
    <property type="entry name" value="STRESS RESPONSE REGULATOR PROTEIN 1"/>
    <property type="match status" value="1"/>
</dbReference>
<dbReference type="RefSeq" id="WP_390325878.1">
    <property type="nucleotide sequence ID" value="NZ_JBHRTP010000024.1"/>
</dbReference>
<dbReference type="Pfam" id="PF00072">
    <property type="entry name" value="Response_reg"/>
    <property type="match status" value="1"/>
</dbReference>
<name>A0ABV7F2P3_9BURK</name>
<dbReference type="SMART" id="SM00448">
    <property type="entry name" value="REC"/>
    <property type="match status" value="1"/>
</dbReference>
<dbReference type="CDD" id="cd00156">
    <property type="entry name" value="REC"/>
    <property type="match status" value="1"/>
</dbReference>
<dbReference type="InterPro" id="IPR050595">
    <property type="entry name" value="Bact_response_regulator"/>
</dbReference>
<protein>
    <submittedName>
        <fullName evidence="4">Response regulator</fullName>
    </submittedName>
</protein>
<dbReference type="Proteomes" id="UP001595530">
    <property type="component" value="Unassembled WGS sequence"/>
</dbReference>
<keyword evidence="1" id="KW-0597">Phosphoprotein</keyword>
<evidence type="ECO:0000313" key="4">
    <source>
        <dbReference type="EMBL" id="MFC3108107.1"/>
    </source>
</evidence>